<evidence type="ECO:0000313" key="1">
    <source>
        <dbReference type="EMBL" id="JAD21966.1"/>
    </source>
</evidence>
<accession>A0A0A8Y763</accession>
<protein>
    <submittedName>
        <fullName evidence="1">Uncharacterized protein</fullName>
    </submittedName>
</protein>
<proteinExistence type="predicted"/>
<reference evidence="1" key="2">
    <citation type="journal article" date="2015" name="Data Brief">
        <title>Shoot transcriptome of the giant reed, Arundo donax.</title>
        <authorList>
            <person name="Barrero R.A."/>
            <person name="Guerrero F.D."/>
            <person name="Moolhuijzen P."/>
            <person name="Goolsby J.A."/>
            <person name="Tidwell J."/>
            <person name="Bellgard S.E."/>
            <person name="Bellgard M.I."/>
        </authorList>
    </citation>
    <scope>NUCLEOTIDE SEQUENCE</scope>
    <source>
        <tissue evidence="1">Shoot tissue taken approximately 20 cm above the soil surface</tissue>
    </source>
</reference>
<reference evidence="1" key="1">
    <citation type="submission" date="2014-09" db="EMBL/GenBank/DDBJ databases">
        <authorList>
            <person name="Magalhaes I.L.F."/>
            <person name="Oliveira U."/>
            <person name="Santos F.R."/>
            <person name="Vidigal T.H.D.A."/>
            <person name="Brescovit A.D."/>
            <person name="Santos A.J."/>
        </authorList>
    </citation>
    <scope>NUCLEOTIDE SEQUENCE</scope>
    <source>
        <tissue evidence="1">Shoot tissue taken approximately 20 cm above the soil surface</tissue>
    </source>
</reference>
<organism evidence="1">
    <name type="scientific">Arundo donax</name>
    <name type="common">Giant reed</name>
    <name type="synonym">Donax arundinaceus</name>
    <dbReference type="NCBI Taxonomy" id="35708"/>
    <lineage>
        <taxon>Eukaryota</taxon>
        <taxon>Viridiplantae</taxon>
        <taxon>Streptophyta</taxon>
        <taxon>Embryophyta</taxon>
        <taxon>Tracheophyta</taxon>
        <taxon>Spermatophyta</taxon>
        <taxon>Magnoliopsida</taxon>
        <taxon>Liliopsida</taxon>
        <taxon>Poales</taxon>
        <taxon>Poaceae</taxon>
        <taxon>PACMAD clade</taxon>
        <taxon>Arundinoideae</taxon>
        <taxon>Arundineae</taxon>
        <taxon>Arundo</taxon>
    </lineage>
</organism>
<dbReference type="AlphaFoldDB" id="A0A0A8Y763"/>
<dbReference type="EMBL" id="GBRH01275929">
    <property type="protein sequence ID" value="JAD21966.1"/>
    <property type="molecule type" value="Transcribed_RNA"/>
</dbReference>
<sequence length="26" mass="2823">MNPALIDWFSDNPMTGLSDNPLIACS</sequence>
<name>A0A0A8Y763_ARUDO</name>